<evidence type="ECO:0000256" key="1">
    <source>
        <dbReference type="SAM" id="Coils"/>
    </source>
</evidence>
<dbReference type="PANTHER" id="PTHR43681">
    <property type="entry name" value="TRANSMEMBRANE GTPASE FZO"/>
    <property type="match status" value="1"/>
</dbReference>
<dbReference type="PANTHER" id="PTHR43681:SF1">
    <property type="entry name" value="SARCALUMENIN"/>
    <property type="match status" value="1"/>
</dbReference>
<keyword evidence="1" id="KW-0175">Coiled coil</keyword>
<dbReference type="Gene3D" id="3.40.50.300">
    <property type="entry name" value="P-loop containing nucleotide triphosphate hydrolases"/>
    <property type="match status" value="1"/>
</dbReference>
<dbReference type="AlphaFoldDB" id="A0A845UB93"/>
<dbReference type="InterPro" id="IPR045063">
    <property type="entry name" value="Dynamin_N"/>
</dbReference>
<feature type="coiled-coil region" evidence="1">
    <location>
        <begin position="375"/>
        <end position="402"/>
    </location>
</feature>
<name>A0A845UB93_9PROT</name>
<dbReference type="InterPro" id="IPR051943">
    <property type="entry name" value="TRAFAC_Dynamin-like_GTPase"/>
</dbReference>
<proteinExistence type="predicted"/>
<dbReference type="Pfam" id="PF00350">
    <property type="entry name" value="Dynamin_N"/>
    <property type="match status" value="1"/>
</dbReference>
<dbReference type="SUPFAM" id="SSF52540">
    <property type="entry name" value="P-loop containing nucleoside triphosphate hydrolases"/>
    <property type="match status" value="1"/>
</dbReference>
<comment type="caution">
    <text evidence="3">The sequence shown here is derived from an EMBL/GenBank/DDBJ whole genome shotgun (WGS) entry which is preliminary data.</text>
</comment>
<protein>
    <recommendedName>
        <fullName evidence="2">Dynamin N-terminal domain-containing protein</fullName>
    </recommendedName>
</protein>
<accession>A0A845UB93</accession>
<gene>
    <name evidence="3" type="ORF">GL267_11270</name>
</gene>
<dbReference type="InterPro" id="IPR027417">
    <property type="entry name" value="P-loop_NTPase"/>
</dbReference>
<evidence type="ECO:0000313" key="3">
    <source>
        <dbReference type="EMBL" id="NDU43191.1"/>
    </source>
</evidence>
<organism evidence="3">
    <name type="scientific">Acidithiobacillus ferrianus</name>
    <dbReference type="NCBI Taxonomy" id="2678518"/>
    <lineage>
        <taxon>Bacteria</taxon>
        <taxon>Pseudomonadati</taxon>
        <taxon>Pseudomonadota</taxon>
        <taxon>Acidithiobacillia</taxon>
        <taxon>Acidithiobacillales</taxon>
        <taxon>Acidithiobacillaceae</taxon>
        <taxon>Acidithiobacillus</taxon>
    </lineage>
</organism>
<feature type="domain" description="Dynamin N-terminal" evidence="2">
    <location>
        <begin position="60"/>
        <end position="280"/>
    </location>
</feature>
<reference evidence="3" key="1">
    <citation type="submission" date="2019-11" db="EMBL/GenBank/DDBJ databases">
        <title>Acidithiobacillus ferrianus sp. nov.: a facultatively anaerobic and extremely acidophilic chemolithoautotroph.</title>
        <authorList>
            <person name="Norris P.R."/>
            <person name="Falagan C."/>
            <person name="Moya-Beltran A."/>
            <person name="Castro M."/>
            <person name="Quatrini R."/>
            <person name="Johnson D.B."/>
        </authorList>
    </citation>
    <scope>NUCLEOTIDE SEQUENCE [LARGE SCALE GENOMIC DNA]</scope>
    <source>
        <strain evidence="3">MG</strain>
    </source>
</reference>
<sequence length="662" mass="74417">MTKLPMLVERLREYHQWRQEVAEAVQKMTGLSAQFELLPSGAMLRMENLAREIAQDQLRISFFGEFARGKSELINALFFSDLGTRLLPSGPGQTTMCPVEIRFSHLVPSLQLLPIRTRTLSNSIEQLKQSQDLWSCSPLNPEDHEACVTAMAQLTETLCVSLEDARRYGLCPSVKMNDRGQDVSNCPSCGPGKVRISRWRYALLQWAHPVLEAGLVILDTPGLNSIGSEADLGLEAAREADAVIFVLSADTGVTQSDLDIWEQSLNRYPLRNQLVVLNKVDTLWDDLRDAEQEMAAIHAQRETTAQRLNLQPDQVIAVSAQKGLLGRIRNDEALCARSGLAVLEEAIAEIIIPGKRDATLEEARRLVSRAVLDQRVLLGEQIQNLEGEIEGMERLKAQTGEQLPRLLERQQKLLRTFASDRNGFALKEKEFIESADTWLLQALSLEHLEQIIQSARAELLAAWTTVGIYDRFSQFFVDTIAQFDTALERANRLSALMLDAYRTLEQQYGLPKLDTIPYAILPRRAELLAMADSYERFGKRLEIAATTQGAVVRKAFLSLANQVQAFVAETRRELQAWVRESLELMNRQLELYAIQSKEKLEALESIVESSANIVPRIHVLEGQRQEKTTQLETLDTTFLALSDLFQITPETEPQSPSIMPAG</sequence>
<dbReference type="EMBL" id="WNJL01000037">
    <property type="protein sequence ID" value="NDU43191.1"/>
    <property type="molecule type" value="Genomic_DNA"/>
</dbReference>
<dbReference type="RefSeq" id="WP_163098416.1">
    <property type="nucleotide sequence ID" value="NZ_CP127523.1"/>
</dbReference>
<evidence type="ECO:0000259" key="2">
    <source>
        <dbReference type="Pfam" id="PF00350"/>
    </source>
</evidence>